<evidence type="ECO:0000256" key="2">
    <source>
        <dbReference type="SAM" id="MobiDB-lite"/>
    </source>
</evidence>
<name>K9VRY8_9CYAN</name>
<dbReference type="KEGG" id="oni:Osc7112_6744"/>
<dbReference type="Pfam" id="PF08706">
    <property type="entry name" value="D5_N"/>
    <property type="match status" value="1"/>
</dbReference>
<reference evidence="4 5" key="1">
    <citation type="submission" date="2012-05" db="EMBL/GenBank/DDBJ databases">
        <title>Finished plasmid 3 of genome of Oscillatoria sp. PCC 7112.</title>
        <authorList>
            <consortium name="US DOE Joint Genome Institute"/>
            <person name="Gugger M."/>
            <person name="Coursin T."/>
            <person name="Rippka R."/>
            <person name="Tandeau De Marsac N."/>
            <person name="Huntemann M."/>
            <person name="Wei C.-L."/>
            <person name="Han J."/>
            <person name="Detter J.C."/>
            <person name="Han C."/>
            <person name="Tapia R."/>
            <person name="Davenport K."/>
            <person name="Daligault H."/>
            <person name="Erkkila T."/>
            <person name="Gu W."/>
            <person name="Munk A.C.C."/>
            <person name="Teshima H."/>
            <person name="Xu Y."/>
            <person name="Chain P."/>
            <person name="Chen A."/>
            <person name="Krypides N."/>
            <person name="Mavromatis K."/>
            <person name="Markowitz V."/>
            <person name="Szeto E."/>
            <person name="Ivanova N."/>
            <person name="Mikhailova N."/>
            <person name="Ovchinnikova G."/>
            <person name="Pagani I."/>
            <person name="Pati A."/>
            <person name="Goodwin L."/>
            <person name="Peters L."/>
            <person name="Pitluck S."/>
            <person name="Woyke T."/>
            <person name="Kerfeld C."/>
        </authorList>
    </citation>
    <scope>NUCLEOTIDE SEQUENCE [LARGE SCALE GENOMIC DNA]</scope>
    <source>
        <strain evidence="4 5">PCC 7112</strain>
        <plasmid evidence="4 5">pOSC7112.03</plasmid>
    </source>
</reference>
<dbReference type="RefSeq" id="WP_015179808.1">
    <property type="nucleotide sequence ID" value="NC_019731.1"/>
</dbReference>
<dbReference type="PANTHER" id="PTHR35372:SF2">
    <property type="entry name" value="SF3 HELICASE DOMAIN-CONTAINING PROTEIN"/>
    <property type="match status" value="1"/>
</dbReference>
<protein>
    <submittedName>
        <fullName evidence="4">Primase P4</fullName>
    </submittedName>
</protein>
<keyword evidence="4" id="KW-0614">Plasmid</keyword>
<dbReference type="EMBL" id="CP003617">
    <property type="protein sequence ID" value="AFZ10843.1"/>
    <property type="molecule type" value="Genomic_DNA"/>
</dbReference>
<feature type="domain" description="Bacteriophage/plasmid primase P4 C-terminal" evidence="3">
    <location>
        <begin position="284"/>
        <end position="420"/>
    </location>
</feature>
<evidence type="ECO:0000313" key="5">
    <source>
        <dbReference type="Proteomes" id="UP000010478"/>
    </source>
</evidence>
<sequence>MNVVANQFLSTTTYLCPKHKSHIESRGLLNNWSYANCRTVSADEASVYLGYTAKSSGILFVGKTTQFQFRPDKPWKSESCKKAPKYRTPVGEYDAFLPQHPTDKNYWDTENLKQHCYRINDHPCIVLTEGPFKGIAGCANDIPTIALLGVSMGLTSKKGDIQGKRYLVETLEKYARAGFGFIFAFDADAATNPNVTWEQRKLGLQLLKFDVPVYSATGGWDAGTEGETKGMDDLIQRKSIEAFRKVLATSVTFKDWESKTFGGDGGSGGTRDRYLVPKSTTFEVHCLKNLFGDDWIVVNDAFYQWNGRYWQFQDEADVNKLIGDFTENCYETAEVGKKFKFGTNKFLDSAFKYCRKVLHQKVDTSRNHLKSFSNGTVDLRTGELFPHDKKHYLLSCSPCDYVPGSECPAEFKQFILSAYGVEQIEVIRAVTSMYLDPTAPYGKFAYLIGDSGSGKGVMLRTWANLLGEENSVSSNSLTELTKPEGRHQLLTGKSLFYIPDAGGFLSGLKAFYELVDNGGISGRALFSASAYQKKWNVRFAIASVEHIQTENSGDGWDRRCIPLQTRARTASIEDPELGRKLSAELGEIAGWALSMDKTERDRILLVPSTNPSIVALKQDGAILGDSVRSFVDRCLRSGGDSYVGSDLHSWYAAYCKAHNLSPSGYNKFVHHLQRVLSNHWKASEVVREGDKIKRIPAQWRGLQILPCFVDVAVAEDEGGSNRPHIPNWACIKTICADGGLQELAQTRTVTHISAIAEIPAHSQIAQTVVVTDVTSNSEIVTTSKNPTTRMVTDVTALQEKSSQYEKTSSYEITDDLNNTAEGESLTDVTPVTTTVTPTFESSAQSCNSSKTCNNPQLSEPGTIAPEESKPTEPTEPTEPPSVPMVNWNVGERVKVSTQYPGAQEYIDERATVVKVWSDGLCRIELDREISVIGGKPTKQFNLNGRYLVSESATDSNLNEEELELVNLMRFAVTQSDPLVTDTVKKCLTETCDKGFANRKKVWFALTVSERTVFKALLAKLEAQPQPKQLPHTPALGESEPKTLSAPIELSKREWEQPTTEPVTQGEPILTPTPEQSFVPHAPLESEPEPELPIFTADTEAHQLDLLPDFKPLSDSDRRFSPESEDWA</sequence>
<proteinExistence type="predicted"/>
<evidence type="ECO:0000313" key="4">
    <source>
        <dbReference type="EMBL" id="AFZ10843.1"/>
    </source>
</evidence>
<feature type="region of interest" description="Disordered" evidence="2">
    <location>
        <begin position="1047"/>
        <end position="1127"/>
    </location>
</feature>
<keyword evidence="1" id="KW-0378">Hydrolase</keyword>
<dbReference type="AlphaFoldDB" id="K9VRY8"/>
<dbReference type="Pfam" id="PF12965">
    <property type="entry name" value="DUF3854"/>
    <property type="match status" value="1"/>
</dbReference>
<dbReference type="InterPro" id="IPR014818">
    <property type="entry name" value="Phage/plasmid_primase_P4_C"/>
</dbReference>
<dbReference type="HOGENOM" id="CLU_279490_0_0_3"/>
<gene>
    <name evidence="4" type="ORF">Osc7112_6744</name>
</gene>
<dbReference type="PATRIC" id="fig|179408.3.peg.8072"/>
<dbReference type="InterPro" id="IPR024385">
    <property type="entry name" value="DUF3854"/>
</dbReference>
<keyword evidence="5" id="KW-1185">Reference proteome</keyword>
<dbReference type="InterPro" id="IPR051620">
    <property type="entry name" value="ORF904-like_C"/>
</dbReference>
<dbReference type="GO" id="GO:0016787">
    <property type="term" value="F:hydrolase activity"/>
    <property type="evidence" value="ECO:0007669"/>
    <property type="project" value="UniProtKB-KW"/>
</dbReference>
<dbReference type="PANTHER" id="PTHR35372">
    <property type="entry name" value="ATP BINDING PROTEIN-RELATED"/>
    <property type="match status" value="1"/>
</dbReference>
<geneLocation type="plasmid" evidence="4 5">
    <name>pOSC7112.03</name>
</geneLocation>
<dbReference type="SMART" id="SM00885">
    <property type="entry name" value="D5_N"/>
    <property type="match status" value="1"/>
</dbReference>
<evidence type="ECO:0000259" key="3">
    <source>
        <dbReference type="SMART" id="SM00885"/>
    </source>
</evidence>
<dbReference type="OrthoDB" id="461758at2"/>
<feature type="compositionally biased region" description="Polar residues" evidence="2">
    <location>
        <begin position="840"/>
        <end position="859"/>
    </location>
</feature>
<evidence type="ECO:0000256" key="1">
    <source>
        <dbReference type="ARBA" id="ARBA00022801"/>
    </source>
</evidence>
<dbReference type="Proteomes" id="UP000010478">
    <property type="component" value="Plasmid pOSC7112.03"/>
</dbReference>
<feature type="compositionally biased region" description="Basic and acidic residues" evidence="2">
    <location>
        <begin position="1111"/>
        <end position="1121"/>
    </location>
</feature>
<accession>K9VRY8</accession>
<feature type="region of interest" description="Disordered" evidence="2">
    <location>
        <begin position="840"/>
        <end position="884"/>
    </location>
</feature>
<organism evidence="4 5">
    <name type="scientific">Phormidium nigroviride PCC 7112</name>
    <dbReference type="NCBI Taxonomy" id="179408"/>
    <lineage>
        <taxon>Bacteria</taxon>
        <taxon>Bacillati</taxon>
        <taxon>Cyanobacteriota</taxon>
        <taxon>Cyanophyceae</taxon>
        <taxon>Oscillatoriophycideae</taxon>
        <taxon>Oscillatoriales</taxon>
        <taxon>Oscillatoriaceae</taxon>
        <taxon>Phormidium</taxon>
    </lineage>
</organism>